<gene>
    <name evidence="3" type="ordered locus">HMPREF0389_00961</name>
</gene>
<dbReference type="RefSeq" id="WP_014262952.1">
    <property type="nucleotide sequence ID" value="NC_016630.1"/>
</dbReference>
<dbReference type="Pfam" id="PF02616">
    <property type="entry name" value="SMC_ScpA"/>
    <property type="match status" value="1"/>
</dbReference>
<keyword evidence="4" id="KW-1185">Reference proteome</keyword>
<accession>D6GQI6</accession>
<evidence type="ECO:0000313" key="3">
    <source>
        <dbReference type="EMBL" id="EFE29039.1"/>
    </source>
</evidence>
<dbReference type="Gene3D" id="1.10.10.580">
    <property type="entry name" value="Structural maintenance of chromosome 1. Chain E"/>
    <property type="match status" value="1"/>
</dbReference>
<evidence type="ECO:0000256" key="2">
    <source>
        <dbReference type="ARBA" id="ARBA00044777"/>
    </source>
</evidence>
<dbReference type="PANTHER" id="PTHR33969">
    <property type="entry name" value="SEGREGATION AND CONDENSATION PROTEIN A"/>
    <property type="match status" value="1"/>
</dbReference>
<name>D6GQI6_FILAD</name>
<reference evidence="4" key="1">
    <citation type="submission" date="2010-12" db="EMBL/GenBank/DDBJ databases">
        <title>The genome sequence of Filifactor alocis strain ATCC 35896.</title>
        <authorList>
            <consortium name="The Broad Institute Genome Sequencing Platform"/>
            <person name="Ward D."/>
            <person name="Earl A."/>
            <person name="Feldgarden M."/>
            <person name="Young S.K."/>
            <person name="Gargeya S."/>
            <person name="Zeng Q."/>
            <person name="Alvarado L."/>
            <person name="Berlin A."/>
            <person name="Bochicchio J."/>
            <person name="Chapman S.B."/>
            <person name="Chen Z."/>
            <person name="Freedman E."/>
            <person name="Gellesch M."/>
            <person name="Goldberg J."/>
            <person name="Griggs A."/>
            <person name="Gujja S."/>
            <person name="Heilman E."/>
            <person name="Heiman D."/>
            <person name="Howarth C."/>
            <person name="Mehta T."/>
            <person name="Neiman D."/>
            <person name="Pearson M."/>
            <person name="Roberts A."/>
            <person name="Saif S."/>
            <person name="Shea T."/>
            <person name="Shenoy N."/>
            <person name="Sisk P."/>
            <person name="Stolte C."/>
            <person name="Sykes S."/>
            <person name="White J."/>
            <person name="Yandava C."/>
            <person name="Izard J."/>
            <person name="Blanton J.M."/>
            <person name="Baranova O.V."/>
            <person name="Tanner A.C."/>
            <person name="Dewhirst F.E."/>
            <person name="Haas B."/>
            <person name="Nusbaum C."/>
            <person name="Birren B."/>
        </authorList>
    </citation>
    <scope>NUCLEOTIDE SEQUENCE [LARGE SCALE GENOMIC DNA]</scope>
    <source>
        <strain evidence="4">ATCC 35896 / D40 B5</strain>
    </source>
</reference>
<dbReference type="AlphaFoldDB" id="D6GQI6"/>
<organism evidence="3 4">
    <name type="scientific">Filifactor alocis (strain ATCC 35896 / CCUG 47790 / D40 B5)</name>
    <name type="common">Fusobacterium alocis</name>
    <dbReference type="NCBI Taxonomy" id="546269"/>
    <lineage>
        <taxon>Bacteria</taxon>
        <taxon>Bacillati</taxon>
        <taxon>Bacillota</taxon>
        <taxon>Clostridia</taxon>
        <taxon>Peptostreptococcales</taxon>
        <taxon>Filifactoraceae</taxon>
        <taxon>Filifactor</taxon>
    </lineage>
</organism>
<protein>
    <recommendedName>
        <fullName evidence="2">Segregation and condensation protein A</fullName>
    </recommendedName>
</protein>
<dbReference type="STRING" id="546269.HMPREF0389_00961"/>
<sequence length="241" mass="28902">MGYNVQMQNYEGPFDLLLELLQKDKINICDISIVEMTNQYMEQLRELEQVLDMEKMTDFLDMAVKLLEIKSRYLLYLQSHDEEEEEDPTEEIKRSLEKYKAYRNVVKYLSDRNLPMENYYTAKPQEVYIDQYLDLQNVTLESLYEFAHSVLERKNENPIMISYKTRSLEDKIEEIRQSIEWGKTYSFSDLLISQEKDDCVVTFLSILEMTHLKEMKFRQRNLFGQIEVKRVEEQNGAKTTM</sequence>
<dbReference type="GO" id="GO:0007059">
    <property type="term" value="P:chromosome segregation"/>
    <property type="evidence" value="ECO:0007669"/>
    <property type="project" value="UniProtKB-KW"/>
</dbReference>
<dbReference type="Proteomes" id="UP000007468">
    <property type="component" value="Chromosome"/>
</dbReference>
<dbReference type="eggNOG" id="COG1354">
    <property type="taxonomic scope" value="Bacteria"/>
</dbReference>
<dbReference type="PANTHER" id="PTHR33969:SF2">
    <property type="entry name" value="SEGREGATION AND CONDENSATION PROTEIN A"/>
    <property type="match status" value="1"/>
</dbReference>
<dbReference type="EMBL" id="CP002390">
    <property type="protein sequence ID" value="EFE29039.1"/>
    <property type="molecule type" value="Genomic_DNA"/>
</dbReference>
<evidence type="ECO:0000256" key="1">
    <source>
        <dbReference type="ARBA" id="ARBA00022829"/>
    </source>
</evidence>
<proteinExistence type="predicted"/>
<dbReference type="KEGG" id="faa:HMPREF0389_00961"/>
<dbReference type="PATRIC" id="fig|546269.5.peg.1466"/>
<dbReference type="Gene3D" id="6.10.250.2410">
    <property type="match status" value="1"/>
</dbReference>
<evidence type="ECO:0000313" key="4">
    <source>
        <dbReference type="Proteomes" id="UP000007468"/>
    </source>
</evidence>
<keyword evidence="1" id="KW-0159">Chromosome partition</keyword>
<dbReference type="InterPro" id="IPR003768">
    <property type="entry name" value="ScpA"/>
</dbReference>
<dbReference type="OrthoDB" id="9811016at2"/>
<dbReference type="InterPro" id="IPR023093">
    <property type="entry name" value="ScpA-like_C"/>
</dbReference>